<accession>A0A7V5UEK8</accession>
<sequence>MEYQLLLENLRSRLNVLNTSIFLLENNIDLLDEKTHKYISQINKELERIRKLINEVPQQLLDD</sequence>
<name>A0A7V5UEK8_CALAY</name>
<evidence type="ECO:0000313" key="1">
    <source>
        <dbReference type="EMBL" id="HHJ52284.1"/>
    </source>
</evidence>
<dbReference type="EMBL" id="DROD01000251">
    <property type="protein sequence ID" value="HHJ52284.1"/>
    <property type="molecule type" value="Genomic_DNA"/>
</dbReference>
<dbReference type="AlphaFoldDB" id="A0A7V5UEK8"/>
<reference evidence="1" key="1">
    <citation type="journal article" date="2020" name="mSystems">
        <title>Genome- and Community-Level Interaction Insights into Carbon Utilization and Element Cycling Functions of Hydrothermarchaeota in Hydrothermal Sediment.</title>
        <authorList>
            <person name="Zhou Z."/>
            <person name="Liu Y."/>
            <person name="Xu W."/>
            <person name="Pan J."/>
            <person name="Luo Z.H."/>
            <person name="Li M."/>
        </authorList>
    </citation>
    <scope>NUCLEOTIDE SEQUENCE [LARGE SCALE GENOMIC DNA]</scope>
    <source>
        <strain evidence="1">HyVt-527</strain>
    </source>
</reference>
<proteinExistence type="predicted"/>
<gene>
    <name evidence="1" type="ORF">ENJ89_03745</name>
</gene>
<comment type="caution">
    <text evidence="1">The sequence shown here is derived from an EMBL/GenBank/DDBJ whole genome shotgun (WGS) entry which is preliminary data.</text>
</comment>
<protein>
    <submittedName>
        <fullName evidence="1">Uncharacterized protein</fullName>
    </submittedName>
</protein>
<organism evidence="1">
    <name type="scientific">Caldithrix abyssi</name>
    <dbReference type="NCBI Taxonomy" id="187145"/>
    <lineage>
        <taxon>Bacteria</taxon>
        <taxon>Pseudomonadati</taxon>
        <taxon>Calditrichota</taxon>
        <taxon>Calditrichia</taxon>
        <taxon>Calditrichales</taxon>
        <taxon>Calditrichaceae</taxon>
        <taxon>Caldithrix</taxon>
    </lineage>
</organism>
<dbReference type="Proteomes" id="UP000886124">
    <property type="component" value="Unassembled WGS sequence"/>
</dbReference>